<evidence type="ECO:0000313" key="2">
    <source>
        <dbReference type="EMBL" id="GGM53674.1"/>
    </source>
</evidence>
<dbReference type="PROSITE" id="PS51257">
    <property type="entry name" value="PROKAR_LIPOPROTEIN"/>
    <property type="match status" value="1"/>
</dbReference>
<dbReference type="AlphaFoldDB" id="A0A917X276"/>
<gene>
    <name evidence="2" type="ORF">GCM10011608_43220</name>
</gene>
<keyword evidence="1" id="KW-0732">Signal</keyword>
<protein>
    <submittedName>
        <fullName evidence="2">Uncharacterized protein</fullName>
    </submittedName>
</protein>
<dbReference type="RefSeq" id="WP_189047180.1">
    <property type="nucleotide sequence ID" value="NZ_BMNB01000022.1"/>
</dbReference>
<proteinExistence type="predicted"/>
<evidence type="ECO:0000256" key="1">
    <source>
        <dbReference type="SAM" id="SignalP"/>
    </source>
</evidence>
<organism evidence="2 3">
    <name type="scientific">Micromonospora sonchi</name>
    <dbReference type="NCBI Taxonomy" id="1763543"/>
    <lineage>
        <taxon>Bacteria</taxon>
        <taxon>Bacillati</taxon>
        <taxon>Actinomycetota</taxon>
        <taxon>Actinomycetes</taxon>
        <taxon>Micromonosporales</taxon>
        <taxon>Micromonosporaceae</taxon>
        <taxon>Micromonospora</taxon>
    </lineage>
</organism>
<feature type="signal peptide" evidence="1">
    <location>
        <begin position="1"/>
        <end position="32"/>
    </location>
</feature>
<keyword evidence="3" id="KW-1185">Reference proteome</keyword>
<accession>A0A917X276</accession>
<dbReference type="EMBL" id="BMNB01000022">
    <property type="protein sequence ID" value="GGM53674.1"/>
    <property type="molecule type" value="Genomic_DNA"/>
</dbReference>
<evidence type="ECO:0000313" key="3">
    <source>
        <dbReference type="Proteomes" id="UP000608890"/>
    </source>
</evidence>
<name>A0A917X276_9ACTN</name>
<reference evidence="2" key="1">
    <citation type="journal article" date="2014" name="Int. J. Syst. Evol. Microbiol.">
        <title>Complete genome sequence of Corynebacterium casei LMG S-19264T (=DSM 44701T), isolated from a smear-ripened cheese.</title>
        <authorList>
            <consortium name="US DOE Joint Genome Institute (JGI-PGF)"/>
            <person name="Walter F."/>
            <person name="Albersmeier A."/>
            <person name="Kalinowski J."/>
            <person name="Ruckert C."/>
        </authorList>
    </citation>
    <scope>NUCLEOTIDE SEQUENCE</scope>
    <source>
        <strain evidence="2">CGMCC 4.7312</strain>
    </source>
</reference>
<feature type="chain" id="PRO_5037598680" evidence="1">
    <location>
        <begin position="33"/>
        <end position="293"/>
    </location>
</feature>
<reference evidence="2" key="2">
    <citation type="submission" date="2020-09" db="EMBL/GenBank/DDBJ databases">
        <authorList>
            <person name="Sun Q."/>
            <person name="Zhou Y."/>
        </authorList>
    </citation>
    <scope>NUCLEOTIDE SEQUENCE</scope>
    <source>
        <strain evidence="2">CGMCC 4.7312</strain>
    </source>
</reference>
<dbReference type="Proteomes" id="UP000608890">
    <property type="component" value="Unassembled WGS sequence"/>
</dbReference>
<sequence length="293" mass="32751">MRLPVTTRRCAYLLVIVLACAFLVAPRDPAHAGPADLCAKPLAAVASLKARVDAHNARPHHFELPRQQAAYAAYNAEAHRLNLEKTRVLKRLENCVEAMKTLEDTAAGSPPLTAPRSRTLRNIKDAADQVPANWRRPPRPSQKEYWRVPAELRPLYEVLRGVSPPTSFRIRNVPLRGQMRPPVNSPDPAYPGAKIARRANNASDVSPDHIIPLAEVMQMPGFLKLRPENMYQVANARVNLQWLSSRANDAKSSRSVAGMSGVDPNWQRSQIQLEAQVRRELRKAIDTLLKSQK</sequence>
<comment type="caution">
    <text evidence="2">The sequence shown here is derived from an EMBL/GenBank/DDBJ whole genome shotgun (WGS) entry which is preliminary data.</text>
</comment>